<proteinExistence type="predicted"/>
<organism evidence="1">
    <name type="scientific">freshwater metagenome</name>
    <dbReference type="NCBI Taxonomy" id="449393"/>
    <lineage>
        <taxon>unclassified sequences</taxon>
        <taxon>metagenomes</taxon>
        <taxon>ecological metagenomes</taxon>
    </lineage>
</organism>
<protein>
    <submittedName>
        <fullName evidence="1">Unannotated protein</fullName>
    </submittedName>
</protein>
<dbReference type="EMBL" id="CAFBIZ010000143">
    <property type="protein sequence ID" value="CAB4850944.1"/>
    <property type="molecule type" value="Genomic_DNA"/>
</dbReference>
<accession>A0A6J7C1C5</accession>
<sequence>MGEGIALPHGIADMVDGAVETEVVAGALAVAEKGRAACGTGADGAGIDVRELADQAPGVTEDGIGEREYVVPERGGLCGLQIGVVGHHGVDVCSALEAQVLN</sequence>
<name>A0A6J7C1C5_9ZZZZ</name>
<dbReference type="AlphaFoldDB" id="A0A6J7C1C5"/>
<gene>
    <name evidence="1" type="ORF">UFOPK3268_01107</name>
</gene>
<reference evidence="1" key="1">
    <citation type="submission" date="2020-05" db="EMBL/GenBank/DDBJ databases">
        <authorList>
            <person name="Chiriac C."/>
            <person name="Salcher M."/>
            <person name="Ghai R."/>
            <person name="Kavagutti S V."/>
        </authorList>
    </citation>
    <scope>NUCLEOTIDE SEQUENCE</scope>
</reference>
<evidence type="ECO:0000313" key="1">
    <source>
        <dbReference type="EMBL" id="CAB4850944.1"/>
    </source>
</evidence>